<dbReference type="SMART" id="SM00091">
    <property type="entry name" value="PAS"/>
    <property type="match status" value="1"/>
</dbReference>
<evidence type="ECO:0000313" key="7">
    <source>
        <dbReference type="EMBL" id="TDY50947.1"/>
    </source>
</evidence>
<evidence type="ECO:0000313" key="8">
    <source>
        <dbReference type="Proteomes" id="UP000295509"/>
    </source>
</evidence>
<keyword evidence="8" id="KW-1185">Reference proteome</keyword>
<evidence type="ECO:0000259" key="6">
    <source>
        <dbReference type="PROSITE" id="PS50113"/>
    </source>
</evidence>
<dbReference type="Gene3D" id="3.30.450.20">
    <property type="entry name" value="PAS domain"/>
    <property type="match status" value="1"/>
</dbReference>
<dbReference type="OrthoDB" id="9813412at2"/>
<dbReference type="EMBL" id="SORE01000008">
    <property type="protein sequence ID" value="TDY50947.1"/>
    <property type="molecule type" value="Genomic_DNA"/>
</dbReference>
<dbReference type="SUPFAM" id="SSF55785">
    <property type="entry name" value="PYP-like sensor domain (PAS domain)"/>
    <property type="match status" value="1"/>
</dbReference>
<dbReference type="InterPro" id="IPR005467">
    <property type="entry name" value="His_kinase_dom"/>
</dbReference>
<dbReference type="InterPro" id="IPR000700">
    <property type="entry name" value="PAS-assoc_C"/>
</dbReference>
<evidence type="ECO:0000256" key="2">
    <source>
        <dbReference type="ARBA" id="ARBA00022777"/>
    </source>
</evidence>
<proteinExistence type="predicted"/>
<dbReference type="InterPro" id="IPR000014">
    <property type="entry name" value="PAS"/>
</dbReference>
<evidence type="ECO:0000256" key="3">
    <source>
        <dbReference type="ARBA" id="ARBA00023012"/>
    </source>
</evidence>
<protein>
    <submittedName>
        <fullName evidence="7">PAS domain S-box-containing protein</fullName>
    </submittedName>
</protein>
<accession>A0A4R8LVX8</accession>
<dbReference type="GO" id="GO:0000155">
    <property type="term" value="F:phosphorelay sensor kinase activity"/>
    <property type="evidence" value="ECO:0007669"/>
    <property type="project" value="InterPro"/>
</dbReference>
<evidence type="ECO:0000259" key="5">
    <source>
        <dbReference type="PROSITE" id="PS50112"/>
    </source>
</evidence>
<dbReference type="InterPro" id="IPR050482">
    <property type="entry name" value="Sensor_HK_TwoCompSys"/>
</dbReference>
<dbReference type="AlphaFoldDB" id="A0A4R8LVX8"/>
<dbReference type="GO" id="GO:0016020">
    <property type="term" value="C:membrane"/>
    <property type="evidence" value="ECO:0007669"/>
    <property type="project" value="InterPro"/>
</dbReference>
<feature type="domain" description="PAS" evidence="5">
    <location>
        <begin position="19"/>
        <end position="75"/>
    </location>
</feature>
<dbReference type="InterPro" id="IPR011712">
    <property type="entry name" value="Sig_transdc_His_kin_sub3_dim/P"/>
</dbReference>
<reference evidence="7 8" key="1">
    <citation type="submission" date="2019-03" db="EMBL/GenBank/DDBJ databases">
        <title>Genomic Encyclopedia of Type Strains, Phase III (KMG-III): the genomes of soil and plant-associated and newly described type strains.</title>
        <authorList>
            <person name="Whitman W."/>
        </authorList>
    </citation>
    <scope>NUCLEOTIDE SEQUENCE [LARGE SCALE GENOMIC DNA]</scope>
    <source>
        <strain evidence="7 8">LMG 29544</strain>
    </source>
</reference>
<feature type="domain" description="PAC" evidence="6">
    <location>
        <begin position="94"/>
        <end position="146"/>
    </location>
</feature>
<dbReference type="CDD" id="cd00130">
    <property type="entry name" value="PAS"/>
    <property type="match status" value="1"/>
</dbReference>
<name>A0A4R8LVX8_9BURK</name>
<dbReference type="PROSITE" id="PS50113">
    <property type="entry name" value="PAC"/>
    <property type="match status" value="1"/>
</dbReference>
<keyword evidence="2" id="KW-0418">Kinase</keyword>
<sequence>MPSHDSSAGGNRSYSDIAIEDRYQMLIDAVRDYAIFMLDPAGRVASWNSGAQRIKGYSPDEIIGRHFSTFYTPEDIAAGKPARELEIAATTGRVEDEGWRVRRDHSRFWANVVISAVRDASGTLLGFAKVTRDMTERTRLAALEHASEVTTQMQIARENEQKRIARELHDDLGQQLTALKMGVALLQTRLQMVTGLTEPLAEARELQAQVDTMAASLRRISADLRPPLLDDLGLSSALDWLVEDFSKRYGIRAIARVPTDSDTDEFAALTIFRIVQEALTNVARHSQAHTVVVSLKRAEDGCMLDISDDGVGAPPVPTAPRDRKSFGLLGMRERVRQLHGTITFDTKPGAGFSVHICFPESSLKGDRSS</sequence>
<dbReference type="GO" id="GO:0046983">
    <property type="term" value="F:protein dimerization activity"/>
    <property type="evidence" value="ECO:0007669"/>
    <property type="project" value="InterPro"/>
</dbReference>
<dbReference type="PANTHER" id="PTHR24421:SF59">
    <property type="entry name" value="OXYGEN SENSOR HISTIDINE KINASE NREB"/>
    <property type="match status" value="1"/>
</dbReference>
<dbReference type="PANTHER" id="PTHR24421">
    <property type="entry name" value="NITRATE/NITRITE SENSOR PROTEIN NARX-RELATED"/>
    <property type="match status" value="1"/>
</dbReference>
<dbReference type="InterPro" id="IPR035965">
    <property type="entry name" value="PAS-like_dom_sf"/>
</dbReference>
<dbReference type="PROSITE" id="PS50112">
    <property type="entry name" value="PAS"/>
    <property type="match status" value="1"/>
</dbReference>
<dbReference type="PROSITE" id="PS50109">
    <property type="entry name" value="HIS_KIN"/>
    <property type="match status" value="1"/>
</dbReference>
<dbReference type="Proteomes" id="UP000295509">
    <property type="component" value="Unassembled WGS sequence"/>
</dbReference>
<dbReference type="InterPro" id="IPR036890">
    <property type="entry name" value="HATPase_C_sf"/>
</dbReference>
<organism evidence="7 8">
    <name type="scientific">Paraburkholderia rhizosphaerae</name>
    <dbReference type="NCBI Taxonomy" id="480658"/>
    <lineage>
        <taxon>Bacteria</taxon>
        <taxon>Pseudomonadati</taxon>
        <taxon>Pseudomonadota</taxon>
        <taxon>Betaproteobacteria</taxon>
        <taxon>Burkholderiales</taxon>
        <taxon>Burkholderiaceae</taxon>
        <taxon>Paraburkholderia</taxon>
    </lineage>
</organism>
<keyword evidence="3" id="KW-0902">Two-component regulatory system</keyword>
<dbReference type="SMART" id="SM00387">
    <property type="entry name" value="HATPase_c"/>
    <property type="match status" value="1"/>
</dbReference>
<dbReference type="InterPro" id="IPR003594">
    <property type="entry name" value="HATPase_dom"/>
</dbReference>
<dbReference type="Gene3D" id="3.30.565.10">
    <property type="entry name" value="Histidine kinase-like ATPase, C-terminal domain"/>
    <property type="match status" value="1"/>
</dbReference>
<gene>
    <name evidence="7" type="ORF">BX592_108184</name>
</gene>
<dbReference type="Gene3D" id="1.20.5.1930">
    <property type="match status" value="1"/>
</dbReference>
<dbReference type="Pfam" id="PF13426">
    <property type="entry name" value="PAS_9"/>
    <property type="match status" value="1"/>
</dbReference>
<evidence type="ECO:0000256" key="1">
    <source>
        <dbReference type="ARBA" id="ARBA00022679"/>
    </source>
</evidence>
<dbReference type="SUPFAM" id="SSF55874">
    <property type="entry name" value="ATPase domain of HSP90 chaperone/DNA topoisomerase II/histidine kinase"/>
    <property type="match status" value="1"/>
</dbReference>
<evidence type="ECO:0000259" key="4">
    <source>
        <dbReference type="PROSITE" id="PS50109"/>
    </source>
</evidence>
<dbReference type="CDD" id="cd16917">
    <property type="entry name" value="HATPase_UhpB-NarQ-NarX-like"/>
    <property type="match status" value="1"/>
</dbReference>
<keyword evidence="1" id="KW-0808">Transferase</keyword>
<comment type="caution">
    <text evidence="7">The sequence shown here is derived from an EMBL/GenBank/DDBJ whole genome shotgun (WGS) entry which is preliminary data.</text>
</comment>
<dbReference type="Pfam" id="PF02518">
    <property type="entry name" value="HATPase_c"/>
    <property type="match status" value="1"/>
</dbReference>
<dbReference type="Pfam" id="PF07730">
    <property type="entry name" value="HisKA_3"/>
    <property type="match status" value="1"/>
</dbReference>
<dbReference type="NCBIfam" id="TIGR00229">
    <property type="entry name" value="sensory_box"/>
    <property type="match status" value="1"/>
</dbReference>
<feature type="domain" description="Histidine kinase" evidence="4">
    <location>
        <begin position="167"/>
        <end position="362"/>
    </location>
</feature>